<feature type="domain" description="PEP5/VPS11 N-terminal" evidence="1">
    <location>
        <begin position="3"/>
        <end position="109"/>
    </location>
</feature>
<protein>
    <submittedName>
        <fullName evidence="3">Profilin</fullName>
    </submittedName>
</protein>
<evidence type="ECO:0000313" key="2">
    <source>
        <dbReference type="Proteomes" id="UP000050761"/>
    </source>
</evidence>
<accession>A0A183F8E9</accession>
<dbReference type="Pfam" id="PF23341">
    <property type="entry name" value="PEP5_VPS11_N"/>
    <property type="match status" value="1"/>
</dbReference>
<name>A0A183F8E9_HELPZ</name>
<dbReference type="InterPro" id="IPR057307">
    <property type="entry name" value="PEP5_VPS11_N"/>
</dbReference>
<dbReference type="AlphaFoldDB" id="A0A183F8E9"/>
<organism evidence="2 3">
    <name type="scientific">Heligmosomoides polygyrus</name>
    <name type="common">Parasitic roundworm</name>
    <dbReference type="NCBI Taxonomy" id="6339"/>
    <lineage>
        <taxon>Eukaryota</taxon>
        <taxon>Metazoa</taxon>
        <taxon>Ecdysozoa</taxon>
        <taxon>Nematoda</taxon>
        <taxon>Chromadorea</taxon>
        <taxon>Rhabditida</taxon>
        <taxon>Rhabditina</taxon>
        <taxon>Rhabditomorpha</taxon>
        <taxon>Strongyloidea</taxon>
        <taxon>Heligmosomidae</taxon>
        <taxon>Heligmosomoides</taxon>
    </lineage>
</organism>
<proteinExistence type="predicted"/>
<keyword evidence="2" id="KW-1185">Reference proteome</keyword>
<evidence type="ECO:0000313" key="3">
    <source>
        <dbReference type="WBParaSite" id="HPBE_0000244101-mRNA-1"/>
    </source>
</evidence>
<dbReference type="WBParaSite" id="HPBE_0000244101-mRNA-1">
    <property type="protein sequence ID" value="HPBE_0000244101-mRNA-1"/>
    <property type="gene ID" value="HPBE_0000244101"/>
</dbReference>
<reference evidence="3" key="1">
    <citation type="submission" date="2019-09" db="UniProtKB">
        <authorList>
            <consortium name="WormBaseParasite"/>
        </authorList>
    </citation>
    <scope>IDENTIFICATION</scope>
</reference>
<evidence type="ECO:0000259" key="1">
    <source>
        <dbReference type="Pfam" id="PF23341"/>
    </source>
</evidence>
<sequence>LKHDATGATKDCWTFDERTGSLVVASRDMVYFYEADQCIDSDGYRGKCLQLGRSHEKLQLISIGEHLVLVTKQHALIPSSDETEFMSMVTVYNVKGQYIGFSCSIPSLCRHQADKAELLMDIFCRTMHSGIMYITIQKNLDGLDDLGSR</sequence>
<dbReference type="Proteomes" id="UP000050761">
    <property type="component" value="Unassembled WGS sequence"/>
</dbReference>